<keyword evidence="1" id="KW-1133">Transmembrane helix</keyword>
<proteinExistence type="predicted"/>
<dbReference type="HOGENOM" id="CLU_2106039_0_0_0"/>
<keyword evidence="3" id="KW-1185">Reference proteome</keyword>
<sequence length="115" mass="12726">MNASIALMGLLLLGLLGLVLYAPKVGEHKRDAKVRALAKMSRHARRHNTVVRYHNGVPFVVTHQRRGLVYMLEGRNVSRERLVRALGHGGEAVVSKVEQEEAMTAPNPTHLTMLG</sequence>
<gene>
    <name evidence="2" type="ordered locus">Mesil_2053</name>
</gene>
<name>D7BH72_ALLS1</name>
<keyword evidence="1" id="KW-0472">Membrane</keyword>
<dbReference type="EMBL" id="CP002042">
    <property type="protein sequence ID" value="ADH63925.1"/>
    <property type="molecule type" value="Genomic_DNA"/>
</dbReference>
<dbReference type="AlphaFoldDB" id="D7BH72"/>
<dbReference type="STRING" id="526227.Mesil_2053"/>
<evidence type="ECO:0000313" key="3">
    <source>
        <dbReference type="Proteomes" id="UP000001916"/>
    </source>
</evidence>
<evidence type="ECO:0000313" key="2">
    <source>
        <dbReference type="EMBL" id="ADH63925.1"/>
    </source>
</evidence>
<dbReference type="Proteomes" id="UP000001916">
    <property type="component" value="Chromosome"/>
</dbReference>
<dbReference type="KEGG" id="msv:Mesil_2053"/>
<feature type="transmembrane region" description="Helical" evidence="1">
    <location>
        <begin position="6"/>
        <end position="23"/>
    </location>
</feature>
<organism evidence="2 3">
    <name type="scientific">Allomeiothermus silvanus (strain ATCC 700542 / DSM 9946 / NBRC 106475 / NCIMB 13440 / VI-R2)</name>
    <name type="common">Thermus silvanus</name>
    <dbReference type="NCBI Taxonomy" id="526227"/>
    <lineage>
        <taxon>Bacteria</taxon>
        <taxon>Thermotogati</taxon>
        <taxon>Deinococcota</taxon>
        <taxon>Deinococci</taxon>
        <taxon>Thermales</taxon>
        <taxon>Thermaceae</taxon>
        <taxon>Allomeiothermus</taxon>
    </lineage>
</organism>
<protein>
    <submittedName>
        <fullName evidence="2">Uncharacterized protein</fullName>
    </submittedName>
</protein>
<dbReference type="RefSeq" id="WP_013158476.1">
    <property type="nucleotide sequence ID" value="NC_014212.1"/>
</dbReference>
<evidence type="ECO:0000256" key="1">
    <source>
        <dbReference type="SAM" id="Phobius"/>
    </source>
</evidence>
<accession>D7BH72</accession>
<keyword evidence="1" id="KW-0812">Transmembrane</keyword>
<reference evidence="2 3" key="1">
    <citation type="journal article" date="2010" name="Stand. Genomic Sci.">
        <title>Complete genome sequence of Meiothermus silvanus type strain (VI-R2).</title>
        <authorList>
            <person name="Sikorski J."/>
            <person name="Tindall B.J."/>
            <person name="Lowry S."/>
            <person name="Lucas S."/>
            <person name="Nolan M."/>
            <person name="Copeland A."/>
            <person name="Glavina Del Rio T."/>
            <person name="Tice H."/>
            <person name="Cheng J.F."/>
            <person name="Han C."/>
            <person name="Pitluck S."/>
            <person name="Liolios K."/>
            <person name="Ivanova N."/>
            <person name="Mavromatis K."/>
            <person name="Mikhailova N."/>
            <person name="Pati A."/>
            <person name="Goodwin L."/>
            <person name="Chen A."/>
            <person name="Palaniappan K."/>
            <person name="Land M."/>
            <person name="Hauser L."/>
            <person name="Chang Y.J."/>
            <person name="Jeffries C.D."/>
            <person name="Rohde M."/>
            <person name="Goker M."/>
            <person name="Woyke T."/>
            <person name="Bristow J."/>
            <person name="Eisen J.A."/>
            <person name="Markowitz V."/>
            <person name="Hugenholtz P."/>
            <person name="Kyrpides N.C."/>
            <person name="Klenk H.P."/>
            <person name="Lapidus A."/>
        </authorList>
    </citation>
    <scope>NUCLEOTIDE SEQUENCE [LARGE SCALE GENOMIC DNA]</scope>
    <source>
        <strain evidence="3">ATCC 700542 / DSM 9946 / VI-R2</strain>
    </source>
</reference>